<organism evidence="2 3">
    <name type="scientific">Photobacterium proteolyticum</name>
    <dbReference type="NCBI Taxonomy" id="1903952"/>
    <lineage>
        <taxon>Bacteria</taxon>
        <taxon>Pseudomonadati</taxon>
        <taxon>Pseudomonadota</taxon>
        <taxon>Gammaproteobacteria</taxon>
        <taxon>Vibrionales</taxon>
        <taxon>Vibrionaceae</taxon>
        <taxon>Photobacterium</taxon>
    </lineage>
</organism>
<feature type="coiled-coil region" evidence="1">
    <location>
        <begin position="42"/>
        <end position="108"/>
    </location>
</feature>
<proteinExistence type="predicted"/>
<dbReference type="OrthoDB" id="5829924at2"/>
<dbReference type="EMBL" id="MJIL01000041">
    <property type="protein sequence ID" value="OLQ81403.1"/>
    <property type="molecule type" value="Genomic_DNA"/>
</dbReference>
<accession>A0A1Q9H165</accession>
<evidence type="ECO:0000313" key="2">
    <source>
        <dbReference type="EMBL" id="OLQ81403.1"/>
    </source>
</evidence>
<reference evidence="2 3" key="1">
    <citation type="submission" date="2016-09" db="EMBL/GenBank/DDBJ databases">
        <title>Photobacterium proteolyticum sp. nov. a protease producing bacterium isolated from ocean sediments of Laizhou Bay.</title>
        <authorList>
            <person name="Li Y."/>
        </authorList>
    </citation>
    <scope>NUCLEOTIDE SEQUENCE [LARGE SCALE GENOMIC DNA]</scope>
    <source>
        <strain evidence="2 3">13-12</strain>
    </source>
</reference>
<evidence type="ECO:0000313" key="3">
    <source>
        <dbReference type="Proteomes" id="UP000186905"/>
    </source>
</evidence>
<comment type="caution">
    <text evidence="2">The sequence shown here is derived from an EMBL/GenBank/DDBJ whole genome shotgun (WGS) entry which is preliminary data.</text>
</comment>
<protein>
    <submittedName>
        <fullName evidence="2">Chromosome segregation ATPase</fullName>
    </submittedName>
</protein>
<evidence type="ECO:0000256" key="1">
    <source>
        <dbReference type="SAM" id="Coils"/>
    </source>
</evidence>
<name>A0A1Q9H165_9GAMM</name>
<dbReference type="RefSeq" id="WP_075761860.1">
    <property type="nucleotide sequence ID" value="NZ_MJIL01000041.1"/>
</dbReference>
<dbReference type="STRING" id="1903952.BIT28_04080"/>
<gene>
    <name evidence="2" type="ORF">BIT28_04080</name>
</gene>
<dbReference type="AlphaFoldDB" id="A0A1Q9H165"/>
<keyword evidence="3" id="KW-1185">Reference proteome</keyword>
<keyword evidence="1" id="KW-0175">Coiled coil</keyword>
<sequence>MMSSWKVSLVVGFVLGSILASAVWNRNPGPSQEEYELLLQKNAVLAEKQQVLQESFEELETQKALELEKAFEQLTSKQAELEQQKADYEEQLAQLKQQQKKLVVTKKKLDTKVVELETATEKQQVVLSHSKELYQQQLLLQKQVAKAEADVKKAIRVAEDFKKPCDEFKSGTSWNWVSQADCDKYDAKIKAVADEEAQLTALKTELEALNQKIEVNLPKK</sequence>
<dbReference type="Proteomes" id="UP000186905">
    <property type="component" value="Unassembled WGS sequence"/>
</dbReference>